<dbReference type="InterPro" id="IPR013201">
    <property type="entry name" value="Prot_inhib_I29"/>
</dbReference>
<protein>
    <recommendedName>
        <fullName evidence="1">Cathepsin propeptide inhibitor domain-containing protein</fullName>
    </recommendedName>
</protein>
<feature type="domain" description="Cathepsin propeptide inhibitor" evidence="1">
    <location>
        <begin position="43"/>
        <end position="97"/>
    </location>
</feature>
<name>A0A8C0ZPD7_CASCN</name>
<evidence type="ECO:0000259" key="1">
    <source>
        <dbReference type="SMART" id="SM00848"/>
    </source>
</evidence>
<organism evidence="2">
    <name type="scientific">Castor canadensis</name>
    <name type="common">American beaver</name>
    <dbReference type="NCBI Taxonomy" id="51338"/>
    <lineage>
        <taxon>Eukaryota</taxon>
        <taxon>Metazoa</taxon>
        <taxon>Chordata</taxon>
        <taxon>Craniata</taxon>
        <taxon>Vertebrata</taxon>
        <taxon>Euteleostomi</taxon>
        <taxon>Mammalia</taxon>
        <taxon>Eutheria</taxon>
        <taxon>Euarchontoglires</taxon>
        <taxon>Glires</taxon>
        <taxon>Rodentia</taxon>
        <taxon>Castorimorpha</taxon>
        <taxon>Castoridae</taxon>
        <taxon>Castor</taxon>
    </lineage>
</organism>
<sequence length="130" mass="14851">TPGPLREEKTSHIAVDPFQFLGILCLGMASDAPTLNHTLDVQWEEWKTKHNKTYSKNEEGQRRAIWENNLKMIELHNEEYIQGKHDFTLAMNAFGDMVVWCASLNLCFLSSALSKIASCFNVPCTLFEDE</sequence>
<proteinExistence type="predicted"/>
<dbReference type="SUPFAM" id="SSF54001">
    <property type="entry name" value="Cysteine proteinases"/>
    <property type="match status" value="1"/>
</dbReference>
<dbReference type="AlphaFoldDB" id="A0A8C0ZPD7"/>
<dbReference type="Ensembl" id="ENSCCNT00000010277.1">
    <property type="protein sequence ID" value="ENSCCNP00000007772.1"/>
    <property type="gene ID" value="ENSCCNG00000008253.1"/>
</dbReference>
<dbReference type="SMART" id="SM00848">
    <property type="entry name" value="Inhibitor_I29"/>
    <property type="match status" value="1"/>
</dbReference>
<dbReference type="Pfam" id="PF08246">
    <property type="entry name" value="Inhibitor_I29"/>
    <property type="match status" value="1"/>
</dbReference>
<dbReference type="InterPro" id="IPR038765">
    <property type="entry name" value="Papain-like_cys_pep_sf"/>
</dbReference>
<evidence type="ECO:0000313" key="2">
    <source>
        <dbReference type="Ensembl" id="ENSCCNP00000007772.1"/>
    </source>
</evidence>
<dbReference type="Gene3D" id="1.10.287.2250">
    <property type="match status" value="1"/>
</dbReference>
<accession>A0A8C0ZPD7</accession>
<reference evidence="2" key="1">
    <citation type="submission" date="2023-09" db="UniProtKB">
        <authorList>
            <consortium name="Ensembl"/>
        </authorList>
    </citation>
    <scope>IDENTIFICATION</scope>
</reference>